<dbReference type="GO" id="GO:0000455">
    <property type="term" value="P:enzyme-directed rRNA pseudouridine synthesis"/>
    <property type="evidence" value="ECO:0007669"/>
    <property type="project" value="UniProtKB-ARBA"/>
</dbReference>
<accession>A0A1A8T528</accession>
<dbReference type="EMBL" id="FLOC01000002">
    <property type="protein sequence ID" value="SBS26665.1"/>
    <property type="molecule type" value="Genomic_DNA"/>
</dbReference>
<evidence type="ECO:0000259" key="8">
    <source>
        <dbReference type="SMART" id="SM00363"/>
    </source>
</evidence>
<dbReference type="InterPro" id="IPR050343">
    <property type="entry name" value="RsuA_PseudoU_synthase"/>
</dbReference>
<evidence type="ECO:0000256" key="6">
    <source>
        <dbReference type="PROSITE-ProRule" id="PRU00182"/>
    </source>
</evidence>
<proteinExistence type="inferred from homology"/>
<evidence type="ECO:0000256" key="3">
    <source>
        <dbReference type="ARBA" id="ARBA00023235"/>
    </source>
</evidence>
<dbReference type="GO" id="GO:0160136">
    <property type="term" value="F:16S rRNA pseudouridine(516) synthase activity"/>
    <property type="evidence" value="ECO:0007669"/>
    <property type="project" value="UniProtKB-EC"/>
</dbReference>
<dbReference type="Gene3D" id="3.30.70.580">
    <property type="entry name" value="Pseudouridine synthase I, catalytic domain, N-terminal subdomain"/>
    <property type="match status" value="1"/>
</dbReference>
<evidence type="ECO:0000256" key="5">
    <source>
        <dbReference type="ARBA" id="ARBA00037590"/>
    </source>
</evidence>
<dbReference type="InterPro" id="IPR036986">
    <property type="entry name" value="S4_RNA-bd_sf"/>
</dbReference>
<protein>
    <recommendedName>
        <fullName evidence="7">Pseudouridine synthase</fullName>
        <ecNumber evidence="7">5.4.99.-</ecNumber>
    </recommendedName>
</protein>
<feature type="domain" description="RNA-binding S4" evidence="8">
    <location>
        <begin position="10"/>
        <end position="71"/>
    </location>
</feature>
<dbReference type="GO" id="GO:0005829">
    <property type="term" value="C:cytosol"/>
    <property type="evidence" value="ECO:0007669"/>
    <property type="project" value="UniProtKB-ARBA"/>
</dbReference>
<name>A0A1A8T528_9GAMM</name>
<dbReference type="InterPro" id="IPR042092">
    <property type="entry name" value="PsdUridine_s_RsuA/RluB/E/F_cat"/>
</dbReference>
<dbReference type="InterPro" id="IPR018496">
    <property type="entry name" value="PsdUridine_synth_RsuA/RluB_CS"/>
</dbReference>
<dbReference type="InterPro" id="IPR006145">
    <property type="entry name" value="PsdUridine_synth_RsuA/RluA"/>
</dbReference>
<dbReference type="PROSITE" id="PS50889">
    <property type="entry name" value="S4"/>
    <property type="match status" value="1"/>
</dbReference>
<sequence length="237" mass="26457">MSKPFTDAVVRLDFYVSHTLGLSRKEAKMLIGKGHISVNDVPVKKANHSVQQTDVIHCRDELLAWPREKYFLLNKPAGYVCATEDGEHPVVLDLIASHEQKDLRVVGRLDMDTTGFLLLSTDGQWLHRITSPKSDCPKRYRVWTAEAVSDAALAELEQGVQLKSEDGLTKPAKAERIASNEILLTISEGKYHQVKRMLAATGNKVERLHREAIAGVALGDLEEGQYRSLTEQEVALF</sequence>
<organism evidence="9 10">
    <name type="scientific">Marinomonas aquimarina</name>
    <dbReference type="NCBI Taxonomy" id="295068"/>
    <lineage>
        <taxon>Bacteria</taxon>
        <taxon>Pseudomonadati</taxon>
        <taxon>Pseudomonadota</taxon>
        <taxon>Gammaproteobacteria</taxon>
        <taxon>Oceanospirillales</taxon>
        <taxon>Oceanospirillaceae</taxon>
        <taxon>Marinomonas</taxon>
    </lineage>
</organism>
<evidence type="ECO:0000256" key="2">
    <source>
        <dbReference type="ARBA" id="ARBA00022884"/>
    </source>
</evidence>
<comment type="catalytic activity">
    <reaction evidence="4">
        <text>uridine(516) in 16S rRNA = pseudouridine(516) in 16S rRNA</text>
        <dbReference type="Rhea" id="RHEA:38867"/>
        <dbReference type="Rhea" id="RHEA-COMP:10089"/>
        <dbReference type="Rhea" id="RHEA-COMP:10090"/>
        <dbReference type="ChEBI" id="CHEBI:65314"/>
        <dbReference type="ChEBI" id="CHEBI:65315"/>
        <dbReference type="EC" id="5.4.99.19"/>
    </reaction>
</comment>
<dbReference type="Gene3D" id="3.10.290.10">
    <property type="entry name" value="RNA-binding S4 domain"/>
    <property type="match status" value="1"/>
</dbReference>
<keyword evidence="2 6" id="KW-0694">RNA-binding</keyword>
<dbReference type="PANTHER" id="PTHR47683">
    <property type="entry name" value="PSEUDOURIDINE SYNTHASE FAMILY PROTEIN-RELATED"/>
    <property type="match status" value="1"/>
</dbReference>
<dbReference type="SUPFAM" id="SSF55120">
    <property type="entry name" value="Pseudouridine synthase"/>
    <property type="match status" value="1"/>
</dbReference>
<dbReference type="Pfam" id="PF01479">
    <property type="entry name" value="S4"/>
    <property type="match status" value="1"/>
</dbReference>
<dbReference type="CDD" id="cd02553">
    <property type="entry name" value="PseudoU_synth_RsuA"/>
    <property type="match status" value="1"/>
</dbReference>
<dbReference type="CDD" id="cd00165">
    <property type="entry name" value="S4"/>
    <property type="match status" value="1"/>
</dbReference>
<dbReference type="InterPro" id="IPR002942">
    <property type="entry name" value="S4_RNA-bd"/>
</dbReference>
<dbReference type="InterPro" id="IPR020094">
    <property type="entry name" value="TruA/RsuA/RluB/E/F_N"/>
</dbReference>
<comment type="function">
    <text evidence="5">Responsible for synthesis of pseudouridine from uracil-516 in 16S ribosomal RNA.</text>
</comment>
<dbReference type="PANTHER" id="PTHR47683:SF4">
    <property type="entry name" value="PSEUDOURIDINE SYNTHASE"/>
    <property type="match status" value="1"/>
</dbReference>
<dbReference type="SUPFAM" id="SSF55174">
    <property type="entry name" value="Alpha-L RNA-binding motif"/>
    <property type="match status" value="1"/>
</dbReference>
<evidence type="ECO:0000313" key="9">
    <source>
        <dbReference type="EMBL" id="SBS26665.1"/>
    </source>
</evidence>
<dbReference type="SMART" id="SM00363">
    <property type="entry name" value="S4"/>
    <property type="match status" value="1"/>
</dbReference>
<evidence type="ECO:0000256" key="7">
    <source>
        <dbReference type="RuleBase" id="RU003887"/>
    </source>
</evidence>
<dbReference type="InterPro" id="IPR000748">
    <property type="entry name" value="PsdUridine_synth_RsuA/RluB/E/F"/>
</dbReference>
<dbReference type="Gene3D" id="3.30.70.1560">
    <property type="entry name" value="Alpha-L RNA-binding motif"/>
    <property type="match status" value="1"/>
</dbReference>
<comment type="similarity">
    <text evidence="1 7">Belongs to the pseudouridine synthase RsuA family.</text>
</comment>
<dbReference type="RefSeq" id="WP_231870760.1">
    <property type="nucleotide sequence ID" value="NZ_FLOC01000002.1"/>
</dbReference>
<keyword evidence="3 7" id="KW-0413">Isomerase</keyword>
<dbReference type="STRING" id="295068.MAQ5080_00583"/>
<dbReference type="EC" id="5.4.99.-" evidence="7"/>
<dbReference type="PROSITE" id="PS01149">
    <property type="entry name" value="PSI_RSU"/>
    <property type="match status" value="1"/>
</dbReference>
<dbReference type="FunFam" id="3.30.70.1560:FF:000001">
    <property type="entry name" value="Pseudouridine synthase"/>
    <property type="match status" value="1"/>
</dbReference>
<evidence type="ECO:0000256" key="4">
    <source>
        <dbReference type="ARBA" id="ARBA00036749"/>
    </source>
</evidence>
<dbReference type="InterPro" id="IPR020103">
    <property type="entry name" value="PsdUridine_synth_cat_dom_sf"/>
</dbReference>
<dbReference type="GO" id="GO:0003723">
    <property type="term" value="F:RNA binding"/>
    <property type="evidence" value="ECO:0007669"/>
    <property type="project" value="UniProtKB-KW"/>
</dbReference>
<dbReference type="NCBIfam" id="TIGR00093">
    <property type="entry name" value="pseudouridine synthase"/>
    <property type="match status" value="1"/>
</dbReference>
<evidence type="ECO:0000313" key="10">
    <source>
        <dbReference type="Proteomes" id="UP000092627"/>
    </source>
</evidence>
<dbReference type="Proteomes" id="UP000092627">
    <property type="component" value="Unassembled WGS sequence"/>
</dbReference>
<dbReference type="Pfam" id="PF00849">
    <property type="entry name" value="PseudoU_synth_2"/>
    <property type="match status" value="1"/>
</dbReference>
<keyword evidence="10" id="KW-1185">Reference proteome</keyword>
<reference evidence="9 10" key="1">
    <citation type="submission" date="2016-06" db="EMBL/GenBank/DDBJ databases">
        <authorList>
            <person name="Kjaerup R.B."/>
            <person name="Dalgaard T.S."/>
            <person name="Juul-Madsen H.R."/>
        </authorList>
    </citation>
    <scope>NUCLEOTIDE SEQUENCE [LARGE SCALE GENOMIC DNA]</scope>
    <source>
        <strain evidence="9 10">CECT 5080</strain>
    </source>
</reference>
<evidence type="ECO:0000256" key="1">
    <source>
        <dbReference type="ARBA" id="ARBA00008348"/>
    </source>
</evidence>
<dbReference type="AlphaFoldDB" id="A0A1A8T528"/>
<gene>
    <name evidence="9" type="primary">rsuA</name>
    <name evidence="9" type="ORF">MAQ5080_00583</name>
</gene>